<accession>A0A2G5I0Q1</accession>
<dbReference type="InterPro" id="IPR001128">
    <property type="entry name" value="Cyt_P450"/>
</dbReference>
<keyword evidence="3 8" id="KW-0349">Heme</keyword>
<evidence type="ECO:0000313" key="13">
    <source>
        <dbReference type="Proteomes" id="UP000230605"/>
    </source>
</evidence>
<evidence type="ECO:0000256" key="4">
    <source>
        <dbReference type="ARBA" id="ARBA00022723"/>
    </source>
</evidence>
<keyword evidence="4 8" id="KW-0479">Metal-binding</keyword>
<comment type="similarity">
    <text evidence="2 9">Belongs to the cytochrome P450 family.</text>
</comment>
<evidence type="ECO:0000256" key="7">
    <source>
        <dbReference type="ARBA" id="ARBA00023033"/>
    </source>
</evidence>
<dbReference type="PROSITE" id="PS00086">
    <property type="entry name" value="CYTOCHROME_P450"/>
    <property type="match status" value="1"/>
</dbReference>
<evidence type="ECO:0000313" key="12">
    <source>
        <dbReference type="EMBL" id="WPA99326.1"/>
    </source>
</evidence>
<dbReference type="GO" id="GO:0020037">
    <property type="term" value="F:heme binding"/>
    <property type="evidence" value="ECO:0007669"/>
    <property type="project" value="InterPro"/>
</dbReference>
<evidence type="ECO:0000256" key="1">
    <source>
        <dbReference type="ARBA" id="ARBA00001971"/>
    </source>
</evidence>
<dbReference type="Proteomes" id="UP001302367">
    <property type="component" value="Chromosome 2"/>
</dbReference>
<evidence type="ECO:0000256" key="10">
    <source>
        <dbReference type="SAM" id="Phobius"/>
    </source>
</evidence>
<keyword evidence="10" id="KW-0812">Transmembrane</keyword>
<dbReference type="PRINTS" id="PR00465">
    <property type="entry name" value="EP450IV"/>
</dbReference>
<evidence type="ECO:0000313" key="14">
    <source>
        <dbReference type="Proteomes" id="UP001302367"/>
    </source>
</evidence>
<evidence type="ECO:0000313" key="11">
    <source>
        <dbReference type="EMBL" id="PIA98385.1"/>
    </source>
</evidence>
<evidence type="ECO:0008006" key="15">
    <source>
        <dbReference type="Google" id="ProtNLM"/>
    </source>
</evidence>
<sequence>MALLDVVVQHPVVAAAAVILIATIVASIRARSISNYPDLPWVGRKTNSFGATTIANFSSPKNTREWLEEGYYKYTKHGKSFLMPNISGKPLIIVPNDRLQAYNDQPEDVLSAWQAHYDTLACKYTFTDSDLVRIRFHEHVLTTHMPRKLKDILPTSYDELSVTMEEILGTDTTNWKEVNITKMMTKIACRVSNRTLVGLPLCRDQALLDDCVHFAEDAIRCIIVNMLLPTLLEPVMNLVALPNWYHYFKVRKMIAPVIEKRIADIEAEAANPDTKHNIPDDYITWHIRTARAEGKLWALDISWTVRCLLALEFATIHTTLITGSNAILDIFSSKTDIQASLREEAERVFGESSNNTTHISAENEKGIWSKQNLAKLLRTDSALRESMRIGDFASLNARKVVHPNGMYDPVENFTAPYGSSVAVLAYNRHHDPDVYSDPNTFDPYRFSRPREEFAAAAEREGEKLEGKAREEWLRLQNYSMTSVGKDNMAFGMGRHACPGRFFAQQELKLLVAFLVMHYDVETLPERPQNINMGGSGVPPSGATIKVRRRAVKA</sequence>
<dbReference type="InterPro" id="IPR017972">
    <property type="entry name" value="Cyt_P450_CS"/>
</dbReference>
<evidence type="ECO:0000256" key="2">
    <source>
        <dbReference type="ARBA" id="ARBA00010617"/>
    </source>
</evidence>
<dbReference type="EMBL" id="LKMD01000102">
    <property type="protein sequence ID" value="PIA98385.1"/>
    <property type="molecule type" value="Genomic_DNA"/>
</dbReference>
<organism evidence="11 13">
    <name type="scientific">Cercospora beticola</name>
    <name type="common">Sugarbeet leaf spot fungus</name>
    <dbReference type="NCBI Taxonomy" id="122368"/>
    <lineage>
        <taxon>Eukaryota</taxon>
        <taxon>Fungi</taxon>
        <taxon>Dikarya</taxon>
        <taxon>Ascomycota</taxon>
        <taxon>Pezizomycotina</taxon>
        <taxon>Dothideomycetes</taxon>
        <taxon>Dothideomycetidae</taxon>
        <taxon>Mycosphaerellales</taxon>
        <taxon>Mycosphaerellaceae</taxon>
        <taxon>Cercospora</taxon>
    </lineage>
</organism>
<dbReference type="GO" id="GO:0004497">
    <property type="term" value="F:monooxygenase activity"/>
    <property type="evidence" value="ECO:0007669"/>
    <property type="project" value="UniProtKB-KW"/>
</dbReference>
<name>A0A2G5I0Q1_CERBT</name>
<keyword evidence="14" id="KW-1185">Reference proteome</keyword>
<keyword evidence="10" id="KW-1133">Transmembrane helix</keyword>
<comment type="cofactor">
    <cofactor evidence="1 8">
        <name>heme</name>
        <dbReference type="ChEBI" id="CHEBI:30413"/>
    </cofactor>
</comment>
<dbReference type="CDD" id="cd11041">
    <property type="entry name" value="CYP503A1-like"/>
    <property type="match status" value="1"/>
</dbReference>
<dbReference type="InterPro" id="IPR036396">
    <property type="entry name" value="Cyt_P450_sf"/>
</dbReference>
<dbReference type="OrthoDB" id="1844152at2759"/>
<feature type="transmembrane region" description="Helical" evidence="10">
    <location>
        <begin position="12"/>
        <end position="30"/>
    </location>
</feature>
<feature type="binding site" description="axial binding residue" evidence="8">
    <location>
        <position position="497"/>
    </location>
    <ligand>
        <name>heme</name>
        <dbReference type="ChEBI" id="CHEBI:30413"/>
    </ligand>
    <ligandPart>
        <name>Fe</name>
        <dbReference type="ChEBI" id="CHEBI:18248"/>
    </ligandPart>
</feature>
<evidence type="ECO:0000256" key="8">
    <source>
        <dbReference type="PIRSR" id="PIRSR602403-1"/>
    </source>
</evidence>
<evidence type="ECO:0000256" key="6">
    <source>
        <dbReference type="ARBA" id="ARBA00023004"/>
    </source>
</evidence>
<proteinExistence type="inferred from homology"/>
<evidence type="ECO:0000256" key="5">
    <source>
        <dbReference type="ARBA" id="ARBA00023002"/>
    </source>
</evidence>
<dbReference type="Pfam" id="PF00067">
    <property type="entry name" value="p450"/>
    <property type="match status" value="1"/>
</dbReference>
<gene>
    <name evidence="11" type="ORF">CB0940_06663</name>
    <name evidence="12" type="ORF">RHO25_003943</name>
</gene>
<dbReference type="AlphaFoldDB" id="A0A2G5I0Q1"/>
<dbReference type="EMBL" id="CP134185">
    <property type="protein sequence ID" value="WPA99326.1"/>
    <property type="molecule type" value="Genomic_DNA"/>
</dbReference>
<dbReference type="Gene3D" id="1.10.630.10">
    <property type="entry name" value="Cytochrome P450"/>
    <property type="match status" value="1"/>
</dbReference>
<dbReference type="SUPFAM" id="SSF48264">
    <property type="entry name" value="Cytochrome P450"/>
    <property type="match status" value="1"/>
</dbReference>
<reference evidence="11 13" key="1">
    <citation type="submission" date="2015-10" db="EMBL/GenBank/DDBJ databases">
        <title>The cercosporin biosynthetic gene cluster was horizontally transferred to several fungal lineages and shown to be expanded in Cercospora beticola based on microsynteny with recipient genomes.</title>
        <authorList>
            <person name="De Jonge R."/>
            <person name="Ebert M.K."/>
            <person name="Suttle J.C."/>
            <person name="Jurick Ii W.M."/>
            <person name="Secor G.A."/>
            <person name="Thomma B.P."/>
            <person name="Van De Peer Y."/>
            <person name="Bolton M.D."/>
        </authorList>
    </citation>
    <scope>NUCLEOTIDE SEQUENCE [LARGE SCALE GENOMIC DNA]</scope>
    <source>
        <strain evidence="11 13">09-40</strain>
    </source>
</reference>
<dbReference type="InterPro" id="IPR002403">
    <property type="entry name" value="Cyt_P450_E_grp-IV"/>
</dbReference>
<evidence type="ECO:0000256" key="3">
    <source>
        <dbReference type="ARBA" id="ARBA00022617"/>
    </source>
</evidence>
<dbReference type="GO" id="GO:0016705">
    <property type="term" value="F:oxidoreductase activity, acting on paired donors, with incorporation or reduction of molecular oxygen"/>
    <property type="evidence" value="ECO:0007669"/>
    <property type="project" value="InterPro"/>
</dbReference>
<dbReference type="PANTHER" id="PTHR46206:SF1">
    <property type="entry name" value="P450, PUTATIVE (EUROFUNG)-RELATED"/>
    <property type="match status" value="1"/>
</dbReference>
<evidence type="ECO:0000256" key="9">
    <source>
        <dbReference type="RuleBase" id="RU000461"/>
    </source>
</evidence>
<protein>
    <recommendedName>
        <fullName evidence="15">Ent-kaurene oxidase</fullName>
    </recommendedName>
</protein>
<reference evidence="12 14" key="2">
    <citation type="submission" date="2023-09" db="EMBL/GenBank/DDBJ databases">
        <title>Complete-Gapless Cercospora beticola genome.</title>
        <authorList>
            <person name="Wyatt N.A."/>
            <person name="Spanner R.E."/>
            <person name="Bolton M.D."/>
        </authorList>
    </citation>
    <scope>NUCLEOTIDE SEQUENCE [LARGE SCALE GENOMIC DNA]</scope>
    <source>
        <strain evidence="12">Cb09-40</strain>
    </source>
</reference>
<keyword evidence="7 9" id="KW-0503">Monooxygenase</keyword>
<keyword evidence="5 9" id="KW-0560">Oxidoreductase</keyword>
<dbReference type="PANTHER" id="PTHR46206">
    <property type="entry name" value="CYTOCHROME P450"/>
    <property type="match status" value="1"/>
</dbReference>
<keyword evidence="10" id="KW-0472">Membrane</keyword>
<dbReference type="GO" id="GO:0005506">
    <property type="term" value="F:iron ion binding"/>
    <property type="evidence" value="ECO:0007669"/>
    <property type="project" value="InterPro"/>
</dbReference>
<keyword evidence="6 8" id="KW-0408">Iron</keyword>
<dbReference type="Proteomes" id="UP000230605">
    <property type="component" value="Chromosome 2"/>
</dbReference>